<keyword evidence="3 6" id="KW-0012">Acyltransferase</keyword>
<keyword evidence="8" id="KW-1185">Reference proteome</keyword>
<comment type="pathway">
    <text evidence="1">Lipid metabolism.</text>
</comment>
<evidence type="ECO:0000256" key="4">
    <source>
        <dbReference type="SAM" id="Phobius"/>
    </source>
</evidence>
<keyword evidence="4" id="KW-1133">Transmembrane helix</keyword>
<dbReference type="AlphaFoldDB" id="A0A060UU15"/>
<sequence length="242" mass="26528">MIRTIRSSLFYIGFTIWTLVWAFFSLVVTLLPLTARVWTSRLWARTGVGWLHWSCGLRYRVCGLANIPATPCVIVANHQSALETLLLWCIFPRLSYVLKKELLRIPVIGWGLHLSWPIGIDRDAGRQALVEVIEEGKARLAAGFNVVIFPEGTRHPCGEVGPFSSTAAGLAIRAQVPLLPIAVNSGCFWPRADWRKWPGVVEVQIGPALAPAGKAAVLNQQAQDWITTAVAEMGTGPAVKAL</sequence>
<protein>
    <submittedName>
        <fullName evidence="6">Phospholipid/glycerol acyltransferase</fullName>
    </submittedName>
</protein>
<reference evidence="7 8" key="3">
    <citation type="submission" date="2017-03" db="EMBL/GenBank/DDBJ databases">
        <authorList>
            <person name="Regsiter A."/>
            <person name="William W."/>
        </authorList>
    </citation>
    <scope>NUCLEOTIDE SEQUENCE [LARGE SCALE GENOMIC DNA]</scope>
    <source>
        <strain evidence="7">PRJEB5721</strain>
    </source>
</reference>
<dbReference type="GO" id="GO:0006654">
    <property type="term" value="P:phosphatidic acid biosynthetic process"/>
    <property type="evidence" value="ECO:0007669"/>
    <property type="project" value="TreeGrafter"/>
</dbReference>
<evidence type="ECO:0000256" key="1">
    <source>
        <dbReference type="ARBA" id="ARBA00005189"/>
    </source>
</evidence>
<feature type="domain" description="Phospholipid/glycerol acyltransferase" evidence="5">
    <location>
        <begin position="72"/>
        <end position="186"/>
    </location>
</feature>
<keyword evidence="2 6" id="KW-0808">Transferase</keyword>
<proteinExistence type="predicted"/>
<accession>A0A060UU15</accession>
<dbReference type="Proteomes" id="UP000193925">
    <property type="component" value="Chromosome AFERRI"/>
</dbReference>
<dbReference type="SUPFAM" id="SSF69593">
    <property type="entry name" value="Glycerol-3-phosphate (1)-acyltransferase"/>
    <property type="match status" value="1"/>
</dbReference>
<gene>
    <name evidence="7" type="ORF">AFERRI_20394</name>
    <name evidence="6" type="ORF">AFERRI_380041</name>
</gene>
<evidence type="ECO:0000313" key="7">
    <source>
        <dbReference type="EMBL" id="SMH65611.1"/>
    </source>
</evidence>
<dbReference type="PANTHER" id="PTHR10434">
    <property type="entry name" value="1-ACYL-SN-GLYCEROL-3-PHOSPHATE ACYLTRANSFERASE"/>
    <property type="match status" value="1"/>
</dbReference>
<dbReference type="GO" id="GO:0003841">
    <property type="term" value="F:1-acylglycerol-3-phosphate O-acyltransferase activity"/>
    <property type="evidence" value="ECO:0007669"/>
    <property type="project" value="TreeGrafter"/>
</dbReference>
<name>A0A060UU15_9PROT</name>
<dbReference type="CDD" id="cd07989">
    <property type="entry name" value="LPLAT_AGPAT-like"/>
    <property type="match status" value="1"/>
</dbReference>
<dbReference type="SMART" id="SM00563">
    <property type="entry name" value="PlsC"/>
    <property type="match status" value="1"/>
</dbReference>
<reference evidence="6" key="1">
    <citation type="submission" date="2014-03" db="EMBL/GenBank/DDBJ databases">
        <authorList>
            <person name="Genoscope - CEA"/>
        </authorList>
    </citation>
    <scope>NUCLEOTIDE SEQUENCE [LARGE SCALE GENOMIC DNA]</scope>
    <source>
        <strain evidence="6">CF27</strain>
    </source>
</reference>
<organism evidence="6">
    <name type="scientific">Acidithiobacillus ferrivorans</name>
    <dbReference type="NCBI Taxonomy" id="160808"/>
    <lineage>
        <taxon>Bacteria</taxon>
        <taxon>Pseudomonadati</taxon>
        <taxon>Pseudomonadota</taxon>
        <taxon>Acidithiobacillia</taxon>
        <taxon>Acidithiobacillales</taxon>
        <taxon>Acidithiobacillaceae</taxon>
        <taxon>Acidithiobacillus</taxon>
    </lineage>
</organism>
<keyword evidence="4" id="KW-0812">Transmembrane</keyword>
<dbReference type="InterPro" id="IPR002123">
    <property type="entry name" value="Plipid/glycerol_acylTrfase"/>
</dbReference>
<evidence type="ECO:0000313" key="8">
    <source>
        <dbReference type="Proteomes" id="UP000193925"/>
    </source>
</evidence>
<reference evidence="6" key="2">
    <citation type="submission" date="2014-07" db="EMBL/GenBank/DDBJ databases">
        <title>Initial genome analysis of the psychrotolerant acidophile Acidithiobacillus ferrivorans CF27: insights into iron and sulfur oxidation pathways and into biofilm formation.</title>
        <authorList>
            <person name="Talla E."/>
            <person name="Hedrich S."/>
            <person name="Mangenot S."/>
            <person name="Ji B."/>
            <person name="Johnson D.B."/>
            <person name="Barbe V."/>
            <person name="Bonnefoy V."/>
        </authorList>
    </citation>
    <scope>NUCLEOTIDE SEQUENCE [LARGE SCALE GENOMIC DNA]</scope>
    <source>
        <strain evidence="6">CF27</strain>
    </source>
</reference>
<keyword evidence="4" id="KW-0472">Membrane</keyword>
<dbReference type="EMBL" id="LT841305">
    <property type="protein sequence ID" value="SMH65611.1"/>
    <property type="molecule type" value="Genomic_DNA"/>
</dbReference>
<evidence type="ECO:0000313" key="6">
    <source>
        <dbReference type="EMBL" id="CDQ10034.1"/>
    </source>
</evidence>
<evidence type="ECO:0000259" key="5">
    <source>
        <dbReference type="SMART" id="SM00563"/>
    </source>
</evidence>
<dbReference type="PANTHER" id="PTHR10434:SF40">
    <property type="entry name" value="1-ACYL-SN-GLYCEROL-3-PHOSPHATE ACYLTRANSFERASE"/>
    <property type="match status" value="1"/>
</dbReference>
<feature type="transmembrane region" description="Helical" evidence="4">
    <location>
        <begin position="9"/>
        <end position="31"/>
    </location>
</feature>
<dbReference type="RefSeq" id="WP_035192289.1">
    <property type="nucleotide sequence ID" value="NZ_CCCS020000032.1"/>
</dbReference>
<evidence type="ECO:0000256" key="3">
    <source>
        <dbReference type="ARBA" id="ARBA00023315"/>
    </source>
</evidence>
<dbReference type="EMBL" id="CCCS020000032">
    <property type="protein sequence ID" value="CDQ10034.1"/>
    <property type="molecule type" value="Genomic_DNA"/>
</dbReference>
<evidence type="ECO:0000256" key="2">
    <source>
        <dbReference type="ARBA" id="ARBA00022679"/>
    </source>
</evidence>
<dbReference type="Pfam" id="PF01553">
    <property type="entry name" value="Acyltransferase"/>
    <property type="match status" value="1"/>
</dbReference>